<feature type="domain" description="Endoplasmic reticulum vesicle transporter N-terminal" evidence="8">
    <location>
        <begin position="6"/>
        <end position="95"/>
    </location>
</feature>
<evidence type="ECO:0000256" key="1">
    <source>
        <dbReference type="ARBA" id="ARBA00004141"/>
    </source>
</evidence>
<dbReference type="InterPro" id="IPR039542">
    <property type="entry name" value="Erv_N"/>
</dbReference>
<dbReference type="Pfam" id="PF07970">
    <property type="entry name" value="COPIIcoated_ERV"/>
    <property type="match status" value="1"/>
</dbReference>
<dbReference type="PANTHER" id="PTHR10984:SF25">
    <property type="entry name" value="ENDOPLASMIC RETICULUM-GOLGI INTERMEDIATE COMPARTMENT PROTEIN 3"/>
    <property type="match status" value="1"/>
</dbReference>
<reference evidence="9" key="1">
    <citation type="submission" date="2021-01" db="EMBL/GenBank/DDBJ databases">
        <authorList>
            <person name="Corre E."/>
            <person name="Pelletier E."/>
            <person name="Niang G."/>
            <person name="Scheremetjew M."/>
            <person name="Finn R."/>
            <person name="Kale V."/>
            <person name="Holt S."/>
            <person name="Cochrane G."/>
            <person name="Meng A."/>
            <person name="Brown T."/>
            <person name="Cohen L."/>
        </authorList>
    </citation>
    <scope>NUCLEOTIDE SEQUENCE</scope>
    <source>
        <strain evidence="9">CCMP1320</strain>
    </source>
</reference>
<accession>A0A7S3QKN6</accession>
<gene>
    <name evidence="9" type="ORF">DTER00134_LOCUS432</name>
</gene>
<name>A0A7S3QKN6_DUNTE</name>
<dbReference type="InterPro" id="IPR012936">
    <property type="entry name" value="Erv_C"/>
</dbReference>
<dbReference type="PANTHER" id="PTHR10984">
    <property type="entry name" value="ENDOPLASMIC RETICULUM-GOLGI INTERMEDIATE COMPARTMENT PROTEIN"/>
    <property type="match status" value="1"/>
</dbReference>
<sequence length="352" mass="39117">MSKLKLSQFSAFSRAESHLRQQTAVGGVITILGALLALTLFWHETNHFWRLHTVTKLSVDLELRHDLPINIDFAFPAIPCAALSVQILDVAGTSHSDTSAAKEMDIHKARLDKSGKPTGEKEYVTPKSESLVDTGAMGEVMNVNIPAAMKHLADVEQEVRRQEGCRLSGTVKVKRVAGRIFISTHKLMVFQLFPQLLGGHRVPLVNNMSHSIHHLSFGPAFPGLVNPLDHLQRTLNDQLLSFKYFLKVVPTEHNSRRGKVTETHQYSVSEYALPVSEDSMGSSIEFNYDLSPIVVNIDANPPSFLHYLVRISAVVGGAWALVCMMNHHIHALLNIKPSNWLHIDASRMNGAY</sequence>
<evidence type="ECO:0000256" key="6">
    <source>
        <dbReference type="SAM" id="Phobius"/>
    </source>
</evidence>
<keyword evidence="3 6" id="KW-0812">Transmembrane</keyword>
<keyword evidence="5 6" id="KW-0472">Membrane</keyword>
<keyword evidence="4 6" id="KW-1133">Transmembrane helix</keyword>
<evidence type="ECO:0000259" key="8">
    <source>
        <dbReference type="Pfam" id="PF13850"/>
    </source>
</evidence>
<protein>
    <recommendedName>
        <fullName evidence="10">Endoplasmic reticulum vesicle transporter C-terminal domain-containing protein</fullName>
    </recommendedName>
</protein>
<evidence type="ECO:0000256" key="5">
    <source>
        <dbReference type="ARBA" id="ARBA00023136"/>
    </source>
</evidence>
<evidence type="ECO:0000256" key="4">
    <source>
        <dbReference type="ARBA" id="ARBA00022989"/>
    </source>
</evidence>
<feature type="domain" description="Endoplasmic reticulum vesicle transporter C-terminal" evidence="7">
    <location>
        <begin position="157"/>
        <end position="324"/>
    </location>
</feature>
<dbReference type="GO" id="GO:0030134">
    <property type="term" value="C:COPII-coated ER to Golgi transport vesicle"/>
    <property type="evidence" value="ECO:0007669"/>
    <property type="project" value="TreeGrafter"/>
</dbReference>
<comment type="subcellular location">
    <subcellularLocation>
        <location evidence="1">Membrane</location>
        <topology evidence="1">Multi-pass membrane protein</topology>
    </subcellularLocation>
</comment>
<dbReference type="Pfam" id="PF13850">
    <property type="entry name" value="ERGIC_N"/>
    <property type="match status" value="1"/>
</dbReference>
<evidence type="ECO:0008006" key="10">
    <source>
        <dbReference type="Google" id="ProtNLM"/>
    </source>
</evidence>
<dbReference type="GO" id="GO:0016020">
    <property type="term" value="C:membrane"/>
    <property type="evidence" value="ECO:0007669"/>
    <property type="project" value="UniProtKB-SubCell"/>
</dbReference>
<proteinExistence type="inferred from homology"/>
<evidence type="ECO:0000313" key="9">
    <source>
        <dbReference type="EMBL" id="CAE0485393.1"/>
    </source>
</evidence>
<feature type="transmembrane region" description="Helical" evidence="6">
    <location>
        <begin position="21"/>
        <end position="42"/>
    </location>
</feature>
<organism evidence="9">
    <name type="scientific">Dunaliella tertiolecta</name>
    <name type="common">Green alga</name>
    <dbReference type="NCBI Taxonomy" id="3047"/>
    <lineage>
        <taxon>Eukaryota</taxon>
        <taxon>Viridiplantae</taxon>
        <taxon>Chlorophyta</taxon>
        <taxon>core chlorophytes</taxon>
        <taxon>Chlorophyceae</taxon>
        <taxon>CS clade</taxon>
        <taxon>Chlamydomonadales</taxon>
        <taxon>Dunaliellaceae</taxon>
        <taxon>Dunaliella</taxon>
    </lineage>
</organism>
<dbReference type="EMBL" id="HBIP01000981">
    <property type="protein sequence ID" value="CAE0485393.1"/>
    <property type="molecule type" value="Transcribed_RNA"/>
</dbReference>
<dbReference type="AlphaFoldDB" id="A0A7S3QKN6"/>
<dbReference type="GO" id="GO:0005783">
    <property type="term" value="C:endoplasmic reticulum"/>
    <property type="evidence" value="ECO:0007669"/>
    <property type="project" value="TreeGrafter"/>
</dbReference>
<evidence type="ECO:0000259" key="7">
    <source>
        <dbReference type="Pfam" id="PF07970"/>
    </source>
</evidence>
<comment type="similarity">
    <text evidence="2">Belongs to the ERGIC family.</text>
</comment>
<dbReference type="InterPro" id="IPR045888">
    <property type="entry name" value="Erv"/>
</dbReference>
<evidence type="ECO:0000256" key="3">
    <source>
        <dbReference type="ARBA" id="ARBA00022692"/>
    </source>
</evidence>
<evidence type="ECO:0000256" key="2">
    <source>
        <dbReference type="ARBA" id="ARBA00005648"/>
    </source>
</evidence>